<comment type="caution">
    <text evidence="1">The sequence shown here is derived from an EMBL/GenBank/DDBJ whole genome shotgun (WGS) entry which is preliminary data.</text>
</comment>
<evidence type="ECO:0000313" key="2">
    <source>
        <dbReference type="Proteomes" id="UP001497680"/>
    </source>
</evidence>
<name>A0ACC0CUE8_9PEZI</name>
<keyword evidence="2" id="KW-1185">Reference proteome</keyword>
<reference evidence="1 2" key="1">
    <citation type="journal article" date="2022" name="New Phytol.">
        <title>Ecological generalism drives hyperdiversity of secondary metabolite gene clusters in xylarialean endophytes.</title>
        <authorList>
            <person name="Franco M.E.E."/>
            <person name="Wisecaver J.H."/>
            <person name="Arnold A.E."/>
            <person name="Ju Y.M."/>
            <person name="Slot J.C."/>
            <person name="Ahrendt S."/>
            <person name="Moore L.P."/>
            <person name="Eastman K.E."/>
            <person name="Scott K."/>
            <person name="Konkel Z."/>
            <person name="Mondo S.J."/>
            <person name="Kuo A."/>
            <person name="Hayes R.D."/>
            <person name="Haridas S."/>
            <person name="Andreopoulos B."/>
            <person name="Riley R."/>
            <person name="LaButti K."/>
            <person name="Pangilinan J."/>
            <person name="Lipzen A."/>
            <person name="Amirebrahimi M."/>
            <person name="Yan J."/>
            <person name="Adam C."/>
            <person name="Keymanesh K."/>
            <person name="Ng V."/>
            <person name="Louie K."/>
            <person name="Northen T."/>
            <person name="Drula E."/>
            <person name="Henrissat B."/>
            <person name="Hsieh H.M."/>
            <person name="Youens-Clark K."/>
            <person name="Lutzoni F."/>
            <person name="Miadlikowska J."/>
            <person name="Eastwood D.C."/>
            <person name="Hamelin R.C."/>
            <person name="Grigoriev I.V."/>
            <person name="U'Ren J.M."/>
        </authorList>
    </citation>
    <scope>NUCLEOTIDE SEQUENCE [LARGE SCALE GENOMIC DNA]</scope>
    <source>
        <strain evidence="1 2">ER1909</strain>
    </source>
</reference>
<dbReference type="Proteomes" id="UP001497680">
    <property type="component" value="Unassembled WGS sequence"/>
</dbReference>
<organism evidence="1 2">
    <name type="scientific">Hypoxylon rubiginosum</name>
    <dbReference type="NCBI Taxonomy" id="110542"/>
    <lineage>
        <taxon>Eukaryota</taxon>
        <taxon>Fungi</taxon>
        <taxon>Dikarya</taxon>
        <taxon>Ascomycota</taxon>
        <taxon>Pezizomycotina</taxon>
        <taxon>Sordariomycetes</taxon>
        <taxon>Xylariomycetidae</taxon>
        <taxon>Xylariales</taxon>
        <taxon>Hypoxylaceae</taxon>
        <taxon>Hypoxylon</taxon>
    </lineage>
</organism>
<dbReference type="EMBL" id="MU394343">
    <property type="protein sequence ID" value="KAI6084014.1"/>
    <property type="molecule type" value="Genomic_DNA"/>
</dbReference>
<evidence type="ECO:0000313" key="1">
    <source>
        <dbReference type="EMBL" id="KAI6084014.1"/>
    </source>
</evidence>
<gene>
    <name evidence="1" type="ORF">F4821DRAFT_280417</name>
</gene>
<proteinExistence type="predicted"/>
<sequence length="500" mass="57552">MANKKSLHNMPSLVVEEICLALLPKYRPPYKTFADRDEAKKAFEDIHNLALTCRALDYIPLYHVPSTILRRYRGQHHMLGFLDYVNGILTDPEAEPRETMFDMSVWNVNDSWARNTLRLSTLGRELLVEDAIERMPQLKSITIYTTGDRAPTLPRLTQAKIILLGDYKKMGWSAKYVSNAPNLEVLEIEGGQSDCVPCLLPPKIRSITLSSTWLIHYSLRNFLGVRNELREFVYRSARYKSYLGLEDNLLTNRFIPNVLLLSDILSVLIQAGSLRKIETLEVDIRRVYEEERDVRQLCNSFHFVNLWMKQMPLKTLRLTQQLLWIATCDHLPALENGRTLPSRNPDKLINFIPECIEYFQLADVAGEFLPCILHLADHIRARKGFANLIKVHLRPSPLLVRKLLHGLGHESDANLMYGESEETSCEACVDLIEQRRVIVERFEEAGVEIEFPIEVLPLHTNDRVALQRQLDLCHWCPECHMDDSGCPLQDSEDDSGDDSY</sequence>
<accession>A0ACC0CUE8</accession>
<protein>
    <submittedName>
        <fullName evidence="1">Uncharacterized protein</fullName>
    </submittedName>
</protein>